<gene>
    <name evidence="6" type="ORF">QNA08_11830</name>
</gene>
<keyword evidence="1 3" id="KW-0238">DNA-binding</keyword>
<dbReference type="Proteomes" id="UP001321492">
    <property type="component" value="Unassembled WGS sequence"/>
</dbReference>
<dbReference type="PROSITE" id="PS51755">
    <property type="entry name" value="OMPR_PHOB"/>
    <property type="match status" value="1"/>
</dbReference>
<sequence length="223" mass="24784">MRVLIIEDDRELAAWLQETFEKAIGTTDSVGCLDEARAALAVSTFDLVVVDRRLPDGDGLSLLPELKALQPQPATLMLTALDDPEDIAAALDRGADEYVGKPFEPAELIARARAVLRRFFLDKGTMVQVGNLRFDVVHRSAFRDGEPLLLPRRELAILELLIRRVGRVVLRESLEASVYGFDDEIQSNALDSHVSRLRRKLREAQCSATIKSVRGVGYLMSAQ</sequence>
<feature type="modified residue" description="4-aspartylphosphate" evidence="2">
    <location>
        <position position="51"/>
    </location>
</feature>
<feature type="DNA-binding region" description="OmpR/PhoB-type" evidence="3">
    <location>
        <begin position="124"/>
        <end position="222"/>
    </location>
</feature>
<feature type="domain" description="Response regulatory" evidence="4">
    <location>
        <begin position="2"/>
        <end position="116"/>
    </location>
</feature>
<dbReference type="Pfam" id="PF00072">
    <property type="entry name" value="Response_reg"/>
    <property type="match status" value="1"/>
</dbReference>
<accession>A0ABT7AHR3</accession>
<name>A0ABT7AHR3_9HYPH</name>
<dbReference type="SUPFAM" id="SSF52172">
    <property type="entry name" value="CheY-like"/>
    <property type="match status" value="1"/>
</dbReference>
<evidence type="ECO:0000313" key="7">
    <source>
        <dbReference type="Proteomes" id="UP001321492"/>
    </source>
</evidence>
<keyword evidence="2" id="KW-0597">Phosphoprotein</keyword>
<reference evidence="6 7" key="1">
    <citation type="submission" date="2023-05" db="EMBL/GenBank/DDBJ databases">
        <title>Chelatococcus sp. nov., a moderately thermophilic bacterium isolated from hot spring microbial mat.</title>
        <authorList>
            <person name="Hu C.-J."/>
            <person name="Li W.-J."/>
        </authorList>
    </citation>
    <scope>NUCLEOTIDE SEQUENCE [LARGE SCALE GENOMIC DNA]</scope>
    <source>
        <strain evidence="6 7">SYSU G07232</strain>
    </source>
</reference>
<dbReference type="InterPro" id="IPR036388">
    <property type="entry name" value="WH-like_DNA-bd_sf"/>
</dbReference>
<evidence type="ECO:0000313" key="6">
    <source>
        <dbReference type="EMBL" id="MDJ1158925.1"/>
    </source>
</evidence>
<comment type="caution">
    <text evidence="6">The sequence shown here is derived from an EMBL/GenBank/DDBJ whole genome shotgun (WGS) entry which is preliminary data.</text>
</comment>
<dbReference type="PANTHER" id="PTHR48111">
    <property type="entry name" value="REGULATOR OF RPOS"/>
    <property type="match status" value="1"/>
</dbReference>
<evidence type="ECO:0000259" key="4">
    <source>
        <dbReference type="PROSITE" id="PS50110"/>
    </source>
</evidence>
<feature type="domain" description="OmpR/PhoB-type" evidence="5">
    <location>
        <begin position="124"/>
        <end position="222"/>
    </location>
</feature>
<evidence type="ECO:0000256" key="1">
    <source>
        <dbReference type="ARBA" id="ARBA00023125"/>
    </source>
</evidence>
<evidence type="ECO:0000259" key="5">
    <source>
        <dbReference type="PROSITE" id="PS51755"/>
    </source>
</evidence>
<dbReference type="InterPro" id="IPR001867">
    <property type="entry name" value="OmpR/PhoB-type_DNA-bd"/>
</dbReference>
<protein>
    <submittedName>
        <fullName evidence="6">Response regulator transcription factor</fullName>
    </submittedName>
</protein>
<dbReference type="PROSITE" id="PS50110">
    <property type="entry name" value="RESPONSE_REGULATORY"/>
    <property type="match status" value="1"/>
</dbReference>
<dbReference type="CDD" id="cd00383">
    <property type="entry name" value="trans_reg_C"/>
    <property type="match status" value="1"/>
</dbReference>
<dbReference type="Gene3D" id="1.10.10.10">
    <property type="entry name" value="Winged helix-like DNA-binding domain superfamily/Winged helix DNA-binding domain"/>
    <property type="match status" value="1"/>
</dbReference>
<dbReference type="SMART" id="SM00862">
    <property type="entry name" value="Trans_reg_C"/>
    <property type="match status" value="1"/>
</dbReference>
<dbReference type="PANTHER" id="PTHR48111:SF36">
    <property type="entry name" value="TRANSCRIPTIONAL REGULATORY PROTEIN CUTR"/>
    <property type="match status" value="1"/>
</dbReference>
<evidence type="ECO:0000256" key="2">
    <source>
        <dbReference type="PROSITE-ProRule" id="PRU00169"/>
    </source>
</evidence>
<keyword evidence="7" id="KW-1185">Reference proteome</keyword>
<dbReference type="InterPro" id="IPR039420">
    <property type="entry name" value="WalR-like"/>
</dbReference>
<dbReference type="RefSeq" id="WP_283740913.1">
    <property type="nucleotide sequence ID" value="NZ_JASJEV010000006.1"/>
</dbReference>
<organism evidence="6 7">
    <name type="scientific">Chelatococcus albus</name>
    <dbReference type="NCBI Taxonomy" id="3047466"/>
    <lineage>
        <taxon>Bacteria</taxon>
        <taxon>Pseudomonadati</taxon>
        <taxon>Pseudomonadota</taxon>
        <taxon>Alphaproteobacteria</taxon>
        <taxon>Hyphomicrobiales</taxon>
        <taxon>Chelatococcaceae</taxon>
        <taxon>Chelatococcus</taxon>
    </lineage>
</organism>
<dbReference type="EMBL" id="JASJEV010000006">
    <property type="protein sequence ID" value="MDJ1158925.1"/>
    <property type="molecule type" value="Genomic_DNA"/>
</dbReference>
<dbReference type="SMART" id="SM00448">
    <property type="entry name" value="REC"/>
    <property type="match status" value="1"/>
</dbReference>
<dbReference type="Pfam" id="PF00486">
    <property type="entry name" value="Trans_reg_C"/>
    <property type="match status" value="1"/>
</dbReference>
<proteinExistence type="predicted"/>
<dbReference type="InterPro" id="IPR001789">
    <property type="entry name" value="Sig_transdc_resp-reg_receiver"/>
</dbReference>
<dbReference type="Gene3D" id="3.40.50.2300">
    <property type="match status" value="1"/>
</dbReference>
<dbReference type="InterPro" id="IPR011006">
    <property type="entry name" value="CheY-like_superfamily"/>
</dbReference>
<evidence type="ECO:0000256" key="3">
    <source>
        <dbReference type="PROSITE-ProRule" id="PRU01091"/>
    </source>
</evidence>